<dbReference type="CDD" id="cd01300">
    <property type="entry name" value="YtcJ_like"/>
    <property type="match status" value="1"/>
</dbReference>
<dbReference type="InterPro" id="IPR033932">
    <property type="entry name" value="YtcJ-like"/>
</dbReference>
<feature type="domain" description="Amidohydrolase 3" evidence="1">
    <location>
        <begin position="50"/>
        <end position="529"/>
    </location>
</feature>
<evidence type="ECO:0000313" key="3">
    <source>
        <dbReference type="Proteomes" id="UP001183222"/>
    </source>
</evidence>
<organism evidence="2 3">
    <name type="scientific">Blastococcus goldschmidtiae</name>
    <dbReference type="NCBI Taxonomy" id="3075546"/>
    <lineage>
        <taxon>Bacteria</taxon>
        <taxon>Bacillati</taxon>
        <taxon>Actinomycetota</taxon>
        <taxon>Actinomycetes</taxon>
        <taxon>Geodermatophilales</taxon>
        <taxon>Geodermatophilaceae</taxon>
        <taxon>Blastococcus</taxon>
    </lineage>
</organism>
<dbReference type="Gene3D" id="3.20.20.140">
    <property type="entry name" value="Metal-dependent hydrolases"/>
    <property type="match status" value="1"/>
</dbReference>
<keyword evidence="3" id="KW-1185">Reference proteome</keyword>
<proteinExistence type="predicted"/>
<dbReference type="SUPFAM" id="SSF51556">
    <property type="entry name" value="Metallo-dependent hydrolases"/>
    <property type="match status" value="1"/>
</dbReference>
<dbReference type="EMBL" id="JAVREI010000004">
    <property type="protein sequence ID" value="MDT0275925.1"/>
    <property type="molecule type" value="Genomic_DNA"/>
</dbReference>
<dbReference type="EC" id="3.5.-.-" evidence="2"/>
<dbReference type="PANTHER" id="PTHR22642">
    <property type="entry name" value="IMIDAZOLONEPROPIONASE"/>
    <property type="match status" value="1"/>
</dbReference>
<dbReference type="InterPro" id="IPR032466">
    <property type="entry name" value="Metal_Hydrolase"/>
</dbReference>
<dbReference type="Gene3D" id="2.30.40.10">
    <property type="entry name" value="Urease, subunit C, domain 1"/>
    <property type="match status" value="1"/>
</dbReference>
<evidence type="ECO:0000259" key="1">
    <source>
        <dbReference type="Pfam" id="PF07969"/>
    </source>
</evidence>
<dbReference type="PANTHER" id="PTHR22642:SF2">
    <property type="entry name" value="PROTEIN LONG AFTER FAR-RED 3"/>
    <property type="match status" value="1"/>
</dbReference>
<dbReference type="Pfam" id="PF07969">
    <property type="entry name" value="Amidohydro_3"/>
    <property type="match status" value="1"/>
</dbReference>
<keyword evidence="2" id="KW-0378">Hydrolase</keyword>
<dbReference type="Proteomes" id="UP001183222">
    <property type="component" value="Unassembled WGS sequence"/>
</dbReference>
<name>A0ABU2K6W5_9ACTN</name>
<evidence type="ECO:0000313" key="2">
    <source>
        <dbReference type="EMBL" id="MDT0275925.1"/>
    </source>
</evidence>
<dbReference type="Gene3D" id="3.10.310.70">
    <property type="match status" value="1"/>
</dbReference>
<sequence>MERLRILTAESVVTMDPAQPVAEAVLLRGGAVERVGTRGELQHLAPEAPVVDLPGATVVPGLVESHVHPGATAMTSASADCRSPRCTSIADIHTALAERLTLDSGWVRGWGYDDTLLAEMRHPTRDDLDRVHRDRPIVLTHISGHFAVANSRALELAGVSEGTVDPDEAGFPRHPEGRLTGLLQGMPAMGRVFAHVPRPTVGQVRDGIRAFLRDATAQGVTTVHDLGVGLNAGLEELTVYRGLDAAGELPLHVVGFLRGDLVLDAAPGELPFAESTASAGRFRLAGAKVWADGSIQGLTAALRFPYHCRPEHRGELGMDARELARVCARAADAGAQVAVHANGDAAVEATVAALAPLQRNRADELAPHRIEHCQVSTAEDLDAIRTAGLGVSFFVNHVYHWGDRHRSMFLGPDRADDLDPLAWADGRGQLFGMHSDCPVTPLDPLRTIWTAVSRRTRDGSVLGGHQRLTVHRALQAMTTDSHWLVGDHRRVGALRAGQRADLVAVDTALLDVDEDGLRNARASAVMVEGDWAVAP</sequence>
<dbReference type="InterPro" id="IPR013108">
    <property type="entry name" value="Amidohydro_3"/>
</dbReference>
<dbReference type="RefSeq" id="WP_311344748.1">
    <property type="nucleotide sequence ID" value="NZ_JAVREI010000004.1"/>
</dbReference>
<accession>A0ABU2K6W5</accession>
<dbReference type="GO" id="GO:0016787">
    <property type="term" value="F:hydrolase activity"/>
    <property type="evidence" value="ECO:0007669"/>
    <property type="project" value="UniProtKB-KW"/>
</dbReference>
<dbReference type="InterPro" id="IPR011059">
    <property type="entry name" value="Metal-dep_hydrolase_composite"/>
</dbReference>
<dbReference type="SUPFAM" id="SSF51338">
    <property type="entry name" value="Composite domain of metallo-dependent hydrolases"/>
    <property type="match status" value="1"/>
</dbReference>
<protein>
    <submittedName>
        <fullName evidence="2">Amidohydrolase</fullName>
        <ecNumber evidence="2">3.5.-.-</ecNumber>
    </submittedName>
</protein>
<reference evidence="3" key="1">
    <citation type="submission" date="2023-07" db="EMBL/GenBank/DDBJ databases">
        <title>30 novel species of actinomycetes from the DSMZ collection.</title>
        <authorList>
            <person name="Nouioui I."/>
        </authorList>
    </citation>
    <scope>NUCLEOTIDE SEQUENCE [LARGE SCALE GENOMIC DNA]</scope>
    <source>
        <strain evidence="3">DSM 46792</strain>
    </source>
</reference>
<comment type="caution">
    <text evidence="2">The sequence shown here is derived from an EMBL/GenBank/DDBJ whole genome shotgun (WGS) entry which is preliminary data.</text>
</comment>
<gene>
    <name evidence="2" type="ORF">RM425_08415</name>
</gene>